<dbReference type="InterPro" id="IPR050816">
    <property type="entry name" value="Flavin-dep_Halogenase_NPB"/>
</dbReference>
<accession>A0A381QBD1</accession>
<dbReference type="SUPFAM" id="SSF51905">
    <property type="entry name" value="FAD/NAD(P)-binding domain"/>
    <property type="match status" value="1"/>
</dbReference>
<protein>
    <recommendedName>
        <fullName evidence="2">Tryptophan halogenase</fullName>
    </recommendedName>
</protein>
<reference evidence="1" key="1">
    <citation type="submission" date="2018-05" db="EMBL/GenBank/DDBJ databases">
        <authorList>
            <person name="Lanie J.A."/>
            <person name="Ng W.-L."/>
            <person name="Kazmierczak K.M."/>
            <person name="Andrzejewski T.M."/>
            <person name="Davidsen T.M."/>
            <person name="Wayne K.J."/>
            <person name="Tettelin H."/>
            <person name="Glass J.I."/>
            <person name="Rusch D."/>
            <person name="Podicherti R."/>
            <person name="Tsui H.-C.T."/>
            <person name="Winkler M.E."/>
        </authorList>
    </citation>
    <scope>NUCLEOTIDE SEQUENCE</scope>
</reference>
<dbReference type="Gene3D" id="3.50.50.60">
    <property type="entry name" value="FAD/NAD(P)-binding domain"/>
    <property type="match status" value="2"/>
</dbReference>
<dbReference type="AlphaFoldDB" id="A0A381QBD1"/>
<gene>
    <name evidence="1" type="ORF">METZ01_LOCUS29486</name>
</gene>
<organism evidence="1">
    <name type="scientific">marine metagenome</name>
    <dbReference type="NCBI Taxonomy" id="408172"/>
    <lineage>
        <taxon>unclassified sequences</taxon>
        <taxon>metagenomes</taxon>
        <taxon>ecological metagenomes</taxon>
    </lineage>
</organism>
<dbReference type="GO" id="GO:0004497">
    <property type="term" value="F:monooxygenase activity"/>
    <property type="evidence" value="ECO:0007669"/>
    <property type="project" value="InterPro"/>
</dbReference>
<dbReference type="InterPro" id="IPR036188">
    <property type="entry name" value="FAD/NAD-bd_sf"/>
</dbReference>
<name>A0A381QBD1_9ZZZZ</name>
<sequence length="622" mass="72939">MYIEKIVVVGGGTSGWMTAYWMRRLFPDIKITAIVSEEIDILGAGEGGLPIFFGWFKQTGIDLKEFFQYTGATVKLGIDYRDWYAKGSNFLHPFTGDLLRVGDVSWPTLEESPKPEEQDEAAKLIWNKLTPQEQEEKIKELDGEHTEYVDLSDENKELIKDGVLDENTEDIMHEYEEDPDLEIRDVNKHSRRAYVNRVYNEPELNFLEWASPFMHDGIPDESLEDLMKALSDNQMSGVSLHFDAIKVGEFFKEKCVQEGVLHIPGTVIDIEKTAEGMITGIITDDQEKHECDFVFDCSGERRAISSKFEEDKDWWPFPHLTLNSALPFNLENEKDIGMWTAAQAMDCGWMWQIPLQNRIGCGYVFDDRFIDYDYAQQEVEKFLGKKINPIKPVSFRSGYLEKPWAYNCISMGMSQSFVEPLEATALGSLCVQHFILRDIIYALVEKFEEKRIEDFKGWNEVHWDEGDYSIAQLEYNALCGNIIREIADFVHCHYYTPRKDTDFWESRQELFNMNQEEFTGEGESMSHKLKVWKDTPVYYQPETEAQQIYNEFNLICVFDGLNIYDRKERQKLMANYPYLINWMSDQNFEDWKEIFQEEKLQFNNGRLKQFDYLKKYEYLTKT</sequence>
<dbReference type="Pfam" id="PF04820">
    <property type="entry name" value="Trp_halogenase"/>
    <property type="match status" value="2"/>
</dbReference>
<proteinExistence type="predicted"/>
<dbReference type="PANTHER" id="PTHR43747:SF4">
    <property type="entry name" value="FLAVIN-DEPENDENT TRYPTOPHAN HALOGENASE"/>
    <property type="match status" value="1"/>
</dbReference>
<dbReference type="EMBL" id="UINC01001285">
    <property type="protein sequence ID" value="SUZ76632.1"/>
    <property type="molecule type" value="Genomic_DNA"/>
</dbReference>
<dbReference type="InterPro" id="IPR006905">
    <property type="entry name" value="Flavin_halogenase"/>
</dbReference>
<evidence type="ECO:0008006" key="2">
    <source>
        <dbReference type="Google" id="ProtNLM"/>
    </source>
</evidence>
<evidence type="ECO:0000313" key="1">
    <source>
        <dbReference type="EMBL" id="SUZ76632.1"/>
    </source>
</evidence>
<dbReference type="PANTHER" id="PTHR43747">
    <property type="entry name" value="FAD-BINDING PROTEIN"/>
    <property type="match status" value="1"/>
</dbReference>